<dbReference type="AlphaFoldDB" id="A0A6P7H4I9"/>
<protein>
    <submittedName>
        <fullName evidence="1">Uncharacterized protein LOC114345989</fullName>
    </submittedName>
</protein>
<dbReference type="InParanoid" id="A0A6P7H4I9"/>
<proteinExistence type="predicted"/>
<reference evidence="1" key="1">
    <citation type="submission" date="2025-08" db="UniProtKB">
        <authorList>
            <consortium name="RefSeq"/>
        </authorList>
    </citation>
    <scope>IDENTIFICATION</scope>
    <source>
        <tissue evidence="1">Whole insect</tissue>
    </source>
</reference>
<accession>A0A6P7H4I9</accession>
<evidence type="ECO:0000313" key="1">
    <source>
        <dbReference type="RefSeq" id="XP_028152593.1"/>
    </source>
</evidence>
<dbReference type="RefSeq" id="XP_028152593.1">
    <property type="nucleotide sequence ID" value="XM_028296792.1"/>
</dbReference>
<organism evidence="1">
    <name type="scientific">Diabrotica virgifera virgifera</name>
    <name type="common">western corn rootworm</name>
    <dbReference type="NCBI Taxonomy" id="50390"/>
    <lineage>
        <taxon>Eukaryota</taxon>
        <taxon>Metazoa</taxon>
        <taxon>Ecdysozoa</taxon>
        <taxon>Arthropoda</taxon>
        <taxon>Hexapoda</taxon>
        <taxon>Insecta</taxon>
        <taxon>Pterygota</taxon>
        <taxon>Neoptera</taxon>
        <taxon>Endopterygota</taxon>
        <taxon>Coleoptera</taxon>
        <taxon>Polyphaga</taxon>
        <taxon>Cucujiformia</taxon>
        <taxon>Chrysomeloidea</taxon>
        <taxon>Chrysomelidae</taxon>
        <taxon>Galerucinae</taxon>
        <taxon>Diabroticina</taxon>
        <taxon>Diabroticites</taxon>
        <taxon>Diabrotica</taxon>
    </lineage>
</organism>
<name>A0A6P7H4I9_DIAVI</name>
<sequence>MANQPQEAVFEYEYSSKPTISTNQTANNTNSTTNNNLSYTAALKAVPRPVFPRKNQAVVLHAENSLKLYDYVHAIGNIIGAKNICFASRISNNRVCIYLSNSELVEKLINSHPLIQINTFSPNIRRLISPTKRILISNMSPFIPHEVAENVIKSLGLHLASPYLFSKQVSPEMNTATY</sequence>
<gene>
    <name evidence="1" type="primary">LOC114345989</name>
</gene>